<dbReference type="PANTHER" id="PTHR11412">
    <property type="entry name" value="MACROGLOBULIN / COMPLEMENT"/>
    <property type="match status" value="1"/>
</dbReference>
<dbReference type="PANTHER" id="PTHR11412:SF146">
    <property type="entry name" value="CD109 ANTIGEN"/>
    <property type="match status" value="1"/>
</dbReference>
<evidence type="ECO:0000313" key="3">
    <source>
        <dbReference type="Proteomes" id="UP001381693"/>
    </source>
</evidence>
<keyword evidence="3" id="KW-1185">Reference proteome</keyword>
<dbReference type="InterPro" id="IPR008930">
    <property type="entry name" value="Terpenoid_cyclase/PrenylTrfase"/>
</dbReference>
<gene>
    <name evidence="2" type="ORF">SK128_010000</name>
</gene>
<evidence type="ECO:0000313" key="2">
    <source>
        <dbReference type="EMBL" id="KAK7083289.1"/>
    </source>
</evidence>
<dbReference type="Pfam" id="PF07678">
    <property type="entry name" value="TED_complement"/>
    <property type="match status" value="1"/>
</dbReference>
<dbReference type="EMBL" id="JAXCGZ010003774">
    <property type="protein sequence ID" value="KAK7083289.1"/>
    <property type="molecule type" value="Genomic_DNA"/>
</dbReference>
<dbReference type="GO" id="GO:0005615">
    <property type="term" value="C:extracellular space"/>
    <property type="evidence" value="ECO:0007669"/>
    <property type="project" value="InterPro"/>
</dbReference>
<dbReference type="InterPro" id="IPR011626">
    <property type="entry name" value="Alpha-macroglobulin_TED"/>
</dbReference>
<accession>A0AAN9ACV4</accession>
<sequence length="451" mass="51686">MLPIAILKQVGPVTITIEALSQLGRDMQEIILNVEPEGALVRYHTSVLLDLKNRARVYEFMDLPVDESPEITRSILRRYVYGSPNAKVAITGDVFGPIAHDMTVSFSKAFNGRYLQSCDGFAFNFGSTLWSLHYLRLTNQLRVSKAKKAFEYLNVQLVNLLARYKEGGFSMWFLSKSSVWMTSWVLNLLLAAQLEDWENLIYIEPKLINHAVAFILEHQRDDGSFWEPASNVTHDFKMSFKESYWESEETRRDPTMTALTALVTTVLYSAGPTLDGSLQAEAAIARLKAIRFLERQLDRLWDSYDVAITTYALVVVGSPLKEVAIKILASHAKISGKLMHWSRTPISSNVRHRENNQKMFLLPKEPQEWDSYAIEATSYALLVFLTHEGVTSRAESITEWLISVKNWDFAYSSTLVSIMQDKFQTYYIFFLKHIAFLETKYMLPFISLNHN</sequence>
<evidence type="ECO:0000259" key="1">
    <source>
        <dbReference type="Pfam" id="PF07678"/>
    </source>
</evidence>
<dbReference type="Gene3D" id="1.50.10.20">
    <property type="match status" value="1"/>
</dbReference>
<dbReference type="Proteomes" id="UP001381693">
    <property type="component" value="Unassembled WGS sequence"/>
</dbReference>
<proteinExistence type="predicted"/>
<name>A0AAN9ACV4_HALRR</name>
<reference evidence="2 3" key="1">
    <citation type="submission" date="2023-11" db="EMBL/GenBank/DDBJ databases">
        <title>Halocaridina rubra genome assembly.</title>
        <authorList>
            <person name="Smith C."/>
        </authorList>
    </citation>
    <scope>NUCLEOTIDE SEQUENCE [LARGE SCALE GENOMIC DNA]</scope>
    <source>
        <strain evidence="2">EP-1</strain>
        <tissue evidence="2">Whole</tissue>
    </source>
</reference>
<comment type="caution">
    <text evidence="2">The sequence shown here is derived from an EMBL/GenBank/DDBJ whole genome shotgun (WGS) entry which is preliminary data.</text>
</comment>
<protein>
    <recommendedName>
        <fullName evidence="1">Alpha-macroglobulin-like TED domain-containing protein</fullName>
    </recommendedName>
</protein>
<dbReference type="InterPro" id="IPR050473">
    <property type="entry name" value="A2M/Complement_sys"/>
</dbReference>
<dbReference type="SUPFAM" id="SSF48239">
    <property type="entry name" value="Terpenoid cyclases/Protein prenyltransferases"/>
    <property type="match status" value="1"/>
</dbReference>
<dbReference type="AlphaFoldDB" id="A0AAN9ACV4"/>
<feature type="domain" description="Alpha-macroglobulin-like TED" evidence="1">
    <location>
        <begin position="123"/>
        <end position="414"/>
    </location>
</feature>
<organism evidence="2 3">
    <name type="scientific">Halocaridina rubra</name>
    <name type="common">Hawaiian red shrimp</name>
    <dbReference type="NCBI Taxonomy" id="373956"/>
    <lineage>
        <taxon>Eukaryota</taxon>
        <taxon>Metazoa</taxon>
        <taxon>Ecdysozoa</taxon>
        <taxon>Arthropoda</taxon>
        <taxon>Crustacea</taxon>
        <taxon>Multicrustacea</taxon>
        <taxon>Malacostraca</taxon>
        <taxon>Eumalacostraca</taxon>
        <taxon>Eucarida</taxon>
        <taxon>Decapoda</taxon>
        <taxon>Pleocyemata</taxon>
        <taxon>Caridea</taxon>
        <taxon>Atyoidea</taxon>
        <taxon>Atyidae</taxon>
        <taxon>Halocaridina</taxon>
    </lineage>
</organism>